<organism evidence="2 3">
    <name type="scientific">Candidatus Methylobacter titanis</name>
    <dbReference type="NCBI Taxonomy" id="3053457"/>
    <lineage>
        <taxon>Bacteria</taxon>
        <taxon>Pseudomonadati</taxon>
        <taxon>Pseudomonadota</taxon>
        <taxon>Gammaproteobacteria</taxon>
        <taxon>Methylococcales</taxon>
        <taxon>Methylococcaceae</taxon>
        <taxon>Methylobacter</taxon>
    </lineage>
</organism>
<protein>
    <submittedName>
        <fullName evidence="2">Uncharacterized protein</fullName>
    </submittedName>
</protein>
<proteinExistence type="predicted"/>
<comment type="caution">
    <text evidence="2">The sequence shown here is derived from an EMBL/GenBank/DDBJ whole genome shotgun (WGS) entry which is preliminary data.</text>
</comment>
<dbReference type="AlphaFoldDB" id="A0AA43Q9F3"/>
<accession>A0AA43Q9F3</accession>
<sequence length="53" mass="5518">MATARVGAKTPPSRRKNQSQPGAFNRLARAQSPFAVAASNPVSGYDTATVITT</sequence>
<evidence type="ECO:0000313" key="2">
    <source>
        <dbReference type="EMBL" id="MDI1232246.1"/>
    </source>
</evidence>
<gene>
    <name evidence="2" type="ORF">PSU93_13965</name>
</gene>
<feature type="region of interest" description="Disordered" evidence="1">
    <location>
        <begin position="1"/>
        <end position="22"/>
    </location>
</feature>
<keyword evidence="3" id="KW-1185">Reference proteome</keyword>
<evidence type="ECO:0000313" key="3">
    <source>
        <dbReference type="Proteomes" id="UP001160519"/>
    </source>
</evidence>
<name>A0AA43Q9F3_9GAMM</name>
<evidence type="ECO:0000256" key="1">
    <source>
        <dbReference type="SAM" id="MobiDB-lite"/>
    </source>
</evidence>
<reference evidence="2" key="1">
    <citation type="submission" date="2023-01" db="EMBL/GenBank/DDBJ databases">
        <title>Biogeochemical cycle of methane in antarctic sediments.</title>
        <authorList>
            <person name="Roldan D.M."/>
            <person name="Menes R.J."/>
        </authorList>
    </citation>
    <scope>NUCLEOTIDE SEQUENCE [LARGE SCALE GENOMIC DNA]</scope>
    <source>
        <strain evidence="2">K-2018 MAG008</strain>
    </source>
</reference>
<dbReference type="EMBL" id="JAQSDF010000069">
    <property type="protein sequence ID" value="MDI1232246.1"/>
    <property type="molecule type" value="Genomic_DNA"/>
</dbReference>
<dbReference type="Proteomes" id="UP001160519">
    <property type="component" value="Unassembled WGS sequence"/>
</dbReference>